<dbReference type="RefSeq" id="WP_087079153.1">
    <property type="nucleotide sequence ID" value="NZ_CP020809.1"/>
</dbReference>
<organism evidence="1 2">
    <name type="scientific">Mycobacterium dioxanotrophicus</name>
    <dbReference type="NCBI Taxonomy" id="482462"/>
    <lineage>
        <taxon>Bacteria</taxon>
        <taxon>Bacillati</taxon>
        <taxon>Actinomycetota</taxon>
        <taxon>Actinomycetes</taxon>
        <taxon>Mycobacteriales</taxon>
        <taxon>Mycobacteriaceae</taxon>
        <taxon>Mycobacterium</taxon>
    </lineage>
</organism>
<protein>
    <submittedName>
        <fullName evidence="1">Uncharacterized protein</fullName>
    </submittedName>
</protein>
<accession>A0A1Y0C972</accession>
<proteinExistence type="predicted"/>
<dbReference type="KEGG" id="mdx:BTO20_27505"/>
<dbReference type="Proteomes" id="UP000195331">
    <property type="component" value="Chromosome"/>
</dbReference>
<keyword evidence="2" id="KW-1185">Reference proteome</keyword>
<dbReference type="AlphaFoldDB" id="A0A1Y0C972"/>
<sequence>MVNWSVGVAAGAAGWVAAVVAVPTSGVAVTVVAAVDGIALTETEGGTVGILGDACATSVTVVACAAACPVVSGEADGVDVFVSVESVAAGLAVPVPETVVVVTLRSVLVGSVEPVVVVSDEADGVDVLVCAESVEVGLLVPVPETVVVVTLRSVLVGSVEPVVVVSDEADGVDVLVCADSVAVGLSVPAPEAVALVTLRSALTMASPAEPVEFAWLAPEVESDSESAVATAPLMALIRSTAVIKHAAASPRLRLTIMSVSPQRSFGVSCW</sequence>
<evidence type="ECO:0000313" key="1">
    <source>
        <dbReference type="EMBL" id="ART71788.1"/>
    </source>
</evidence>
<dbReference type="EMBL" id="CP020809">
    <property type="protein sequence ID" value="ART71788.1"/>
    <property type="molecule type" value="Genomic_DNA"/>
</dbReference>
<gene>
    <name evidence="1" type="ORF">BTO20_27505</name>
</gene>
<reference evidence="1 2" key="1">
    <citation type="submission" date="2017-04" db="EMBL/GenBank/DDBJ databases">
        <title>Whole Genome Sequence of 1,4-Dioxane Degrading Bacterium Mycobacterium dioxanotrophicus PH-06.</title>
        <authorList>
            <person name="He Y."/>
        </authorList>
    </citation>
    <scope>NUCLEOTIDE SEQUENCE [LARGE SCALE GENOMIC DNA]</scope>
    <source>
        <strain evidence="1 2">PH-06</strain>
    </source>
</reference>
<evidence type="ECO:0000313" key="2">
    <source>
        <dbReference type="Proteomes" id="UP000195331"/>
    </source>
</evidence>
<name>A0A1Y0C972_9MYCO</name>